<dbReference type="AlphaFoldDB" id="A0A9P8PTB1"/>
<name>A0A9P8PTB1_9ASCO</name>
<accession>A0A9P8PTB1</accession>
<evidence type="ECO:0000313" key="2">
    <source>
        <dbReference type="Proteomes" id="UP000769528"/>
    </source>
</evidence>
<evidence type="ECO:0000313" key="1">
    <source>
        <dbReference type="EMBL" id="KAH3677049.1"/>
    </source>
</evidence>
<reference evidence="1" key="1">
    <citation type="journal article" date="2021" name="Open Biol.">
        <title>Shared evolutionary footprints suggest mitochondrial oxidative damage underlies multiple complex I losses in fungi.</title>
        <authorList>
            <person name="Schikora-Tamarit M.A."/>
            <person name="Marcet-Houben M."/>
            <person name="Nosek J."/>
            <person name="Gabaldon T."/>
        </authorList>
    </citation>
    <scope>NUCLEOTIDE SEQUENCE</scope>
    <source>
        <strain evidence="1">CBS6341</strain>
    </source>
</reference>
<dbReference type="OrthoDB" id="10632965at2759"/>
<dbReference type="Proteomes" id="UP000769528">
    <property type="component" value="Unassembled WGS sequence"/>
</dbReference>
<dbReference type="EMBL" id="JAEUBF010000556">
    <property type="protein sequence ID" value="KAH3677049.1"/>
    <property type="molecule type" value="Genomic_DNA"/>
</dbReference>
<keyword evidence="2" id="KW-1185">Reference proteome</keyword>
<gene>
    <name evidence="1" type="ORF">WICMUC_001955</name>
</gene>
<reference evidence="1" key="2">
    <citation type="submission" date="2021-01" db="EMBL/GenBank/DDBJ databases">
        <authorList>
            <person name="Schikora-Tamarit M.A."/>
        </authorList>
    </citation>
    <scope>NUCLEOTIDE SEQUENCE</scope>
    <source>
        <strain evidence="1">CBS6341</strain>
    </source>
</reference>
<proteinExistence type="predicted"/>
<organism evidence="1 2">
    <name type="scientific">Wickerhamomyces mucosus</name>
    <dbReference type="NCBI Taxonomy" id="1378264"/>
    <lineage>
        <taxon>Eukaryota</taxon>
        <taxon>Fungi</taxon>
        <taxon>Dikarya</taxon>
        <taxon>Ascomycota</taxon>
        <taxon>Saccharomycotina</taxon>
        <taxon>Saccharomycetes</taxon>
        <taxon>Phaffomycetales</taxon>
        <taxon>Wickerhamomycetaceae</taxon>
        <taxon>Wickerhamomyces</taxon>
    </lineage>
</organism>
<protein>
    <submittedName>
        <fullName evidence="1">Uncharacterized protein</fullName>
    </submittedName>
</protein>
<sequence length="102" mass="11159">MLVQTPFKKSWECETKTKVRSNLFKYSSNQTQASKSKCAVGSSSNNKVGLTNKALAKATRIFQPPDISLVFLLIVTELKPKPIKITAALDSKVEGSIESILS</sequence>
<comment type="caution">
    <text evidence="1">The sequence shown here is derived from an EMBL/GenBank/DDBJ whole genome shotgun (WGS) entry which is preliminary data.</text>
</comment>